<name>A0A4Q7DFE4_9PROT</name>
<comment type="caution">
    <text evidence="2">The sequence shown here is derived from an EMBL/GenBank/DDBJ whole genome shotgun (WGS) entry which is preliminary data.</text>
</comment>
<feature type="region of interest" description="Disordered" evidence="1">
    <location>
        <begin position="652"/>
        <end position="738"/>
    </location>
</feature>
<evidence type="ECO:0000313" key="3">
    <source>
        <dbReference type="Proteomes" id="UP000293550"/>
    </source>
</evidence>
<dbReference type="PANTHER" id="PTHR47102">
    <property type="entry name" value="PROTEIN BNI1"/>
    <property type="match status" value="1"/>
</dbReference>
<dbReference type="Proteomes" id="UP000293550">
    <property type="component" value="Unassembled WGS sequence"/>
</dbReference>
<feature type="compositionally biased region" description="Low complexity" evidence="1">
    <location>
        <begin position="703"/>
        <end position="725"/>
    </location>
</feature>
<protein>
    <submittedName>
        <fullName evidence="2">Uncharacterized protein</fullName>
    </submittedName>
</protein>
<feature type="compositionally biased region" description="Basic and acidic residues" evidence="1">
    <location>
        <begin position="78"/>
        <end position="98"/>
    </location>
</feature>
<dbReference type="InterPro" id="IPR051661">
    <property type="entry name" value="Actin_filament_regulator"/>
</dbReference>
<feature type="region of interest" description="Disordered" evidence="1">
    <location>
        <begin position="72"/>
        <end position="98"/>
    </location>
</feature>
<sequence>MQWLRNTFTPWLNSKRQEGDSCAINYTGISLLDVQNFLKGYSSQVLQNNTAARVATQQAEAEKAQLLQQLETAKRRHSVEESARQEAERARAEHEKREREIAAEKQALELKHKAEQEAHRQAIEKQKKFEEDARAAEVRRKQEELKHKAEQEAHRQTQEKVKLSEQKFNALVKKAQEYGIDPSILDAVLPATDDLEEELKGVGQKSSSLPHLMKWYIELLKEIKKNENAAEQIKKDCGTASRAVFAGTAILLDDDTKVEVAIEAINTIYKSARQYKETLPESFEKFRELALRQIKPPSNSFDNYMTTTLLTPMFDALERLDGKDSLQMSLDANAKFEQLLTGLVDVGAYKPDLVNPISQKIIDSNKRIQDEIIKRNRTLYEQFNPLLISEAKKIEKLPSERKLNEIPLVVLLTCSEPAGFLLVNTNPSLDDLKEDLPTLTVDQLKALFAYLFGLADDFGGVLQIFSQRSHTPTKVKEPDIQQLLSIVKTRVHQAEKEGKYQPDPYKVSSSKKESISAFLKKTEDFVSGKTYRDTIQRRFGEVYLPLSDYIRSCRQTDLEEFKLEILSQRGAKGPIEETAAEQQIRRALIDQIIGFQKQFSILDLSRINNDELKVLTQQFSDLKAAVEANGERFKTNFTAFLKRRDPNYVAPTIVIRPSPSPSPISSLTSSRSNSPPTTPPAAPPAPSFDAPPPPPPPGPPPSASDLSSSSSSGTVVPATSSSSAPDRTKLLGALQGANIPTRLIEFSRTLSSTQKTKWTGLDKKAKILWMDSGNEP</sequence>
<dbReference type="EMBL" id="SCFB01000015">
    <property type="protein sequence ID" value="RZI45352.1"/>
    <property type="molecule type" value="Genomic_DNA"/>
</dbReference>
<proteinExistence type="predicted"/>
<accession>A0A4Q7DFE4</accession>
<feature type="compositionally biased region" description="Pro residues" evidence="1">
    <location>
        <begin position="676"/>
        <end position="702"/>
    </location>
</feature>
<organism evidence="2 3">
    <name type="scientific">Candidatus Finniella inopinata</name>
    <dbReference type="NCBI Taxonomy" id="1696036"/>
    <lineage>
        <taxon>Bacteria</taxon>
        <taxon>Pseudomonadati</taxon>
        <taxon>Pseudomonadota</taxon>
        <taxon>Alphaproteobacteria</taxon>
        <taxon>Holosporales</taxon>
        <taxon>Candidatus Paracaedibacteraceae</taxon>
        <taxon>Candidatus Finniella</taxon>
    </lineage>
</organism>
<dbReference type="AlphaFoldDB" id="A0A4Q7DFE4"/>
<evidence type="ECO:0000313" key="2">
    <source>
        <dbReference type="EMBL" id="RZI45352.1"/>
    </source>
</evidence>
<keyword evidence="3" id="KW-1185">Reference proteome</keyword>
<reference evidence="2 3" key="1">
    <citation type="submission" date="2018-10" db="EMBL/GenBank/DDBJ databases">
        <title>An updated phylogeny of the Alphaproteobacteria reveals that the parasitic Rickettsiales and Holosporales have independent origins.</title>
        <authorList>
            <person name="Munoz-Gomez S.A."/>
            <person name="Hess S."/>
            <person name="Burger G."/>
            <person name="Lang B.F."/>
            <person name="Susko E."/>
            <person name="Slamovits C.H."/>
            <person name="Roger A.J."/>
        </authorList>
    </citation>
    <scope>NUCLEOTIDE SEQUENCE [LARGE SCALE GENOMIC DNA]</scope>
    <source>
        <strain evidence="2">HOLO01</strain>
    </source>
</reference>
<dbReference type="PANTHER" id="PTHR47102:SF2">
    <property type="entry name" value="PROTEIN BNI1"/>
    <property type="match status" value="1"/>
</dbReference>
<evidence type="ECO:0000256" key="1">
    <source>
        <dbReference type="SAM" id="MobiDB-lite"/>
    </source>
</evidence>
<gene>
    <name evidence="2" type="ORF">EQU50_07430</name>
</gene>
<feature type="compositionally biased region" description="Low complexity" evidence="1">
    <location>
        <begin position="663"/>
        <end position="675"/>
    </location>
</feature>
<dbReference type="RefSeq" id="WP_130154492.1">
    <property type="nucleotide sequence ID" value="NZ_SCFB01000015.1"/>
</dbReference>